<sequence length="1542" mass="170273">MNVVASTGLVFEGFNQGVLGTVSSTPGFIEMAKIGHDGVVTDTTKQGGLAAVYYFGGIWGCFIGGWTGDKIGRKRGVLVGTLFGIVGAALMAGSQNSNMFIVARVITGLGIGFINAIIPPWVSELSQAHDRGSSFSLVFVANYLGIVIAYWINFGLREHQSEFRWRFPLAWMLIPLLIVDATVPLLPESPRWLIANNKRQDAIDILCKVRGDLPATDPRILAEVEQLDAIVEASHHKRNDLLNIVLGGRYSGSLHLGRRAVMGFALQLIQQWTGILAIAGWATTVFALAGFDSYKSAWLAGLVNTFGVPGTAAAALVVDKIGRIKSLIISFITQAIALFIVAALIKASQDASPVDADQAARLGTGAAAFVFVYIWFFTMFNIIPSWIYGTEIWPQEIRAKGYSFTIFGWAIGCGITQFIIPILLNRLGWATFVFFGALNIAAMPIIYFFYPEVAGRSLEEINLLFTSNSLFVEANMCEYDRRIDAAGGSIPVASRKLLSEVDGYSTSSPENVSNVEKRGNLEDLQLVVPRHNRLLAERVETTGRWLLEYELFKKCIRIRMEQRRTVAMAYYHFDFNDKTISKPEMMCAHTQHRKQAGLLVDINITYYDGIPQPSVADLLLVLHEITTTEYERVYLVLDALDECELHDELGPILDAILSWGADGVHVFLTGRITPMLADHLGAKAVVQTIEVEAGHVDGDIDCYVRQRVQSHPRLRKWPLALRNDIHQTLTEGAQGMFRWTVCHMVNLAKCVTIRDIKASLNTLPRSLSSTHTSTLNGIDEMYREYAMKILMWLAISQAPLTIEEAADVLAVSFEDEDHPTFDEDLRMPDPMDIVTICTTLIDAVTVLIDLNKPWRPPNLKCNNAPKPIYYMSSEGVLPLVKWLLSSGADPESEGNVHADCLEAAAYNGHSLVLQTLLDARADRNREFDYPKVGLYSGPLVAASAAGHADIVKRLIAHGANTDGYMLTWHGSPLTVAACYNHLDVIQVLMDAGTEPNHYSPNPQDLNPLEAAAKRGYADALALMLPKASEKAVLGGLDAAYRCGNSNLLKVFAKYFPSTTLSYAAAMGQNGLVSGLLERSAKLETWPKGEFNNPESSALVEACANSHLAIAEQLIQGGARRQCIIVNQDSFRDIQLYHYLLAARSDEQFQLVPKILPCPNVFQRFNLDGTELNLLQYFQHHASRFLATFGYDPRYVSGTLMRMALADDGPSATAILKSLLAFSSLHRYGPQAQVVELKISAFRALKSASKNLIGAKEGVRHIGATMILCSIETCMSDEWAAYIRSVKYIIIAESLSSADRDSDFQTLADWASYHESLGLFSATHWSRDDTDHPTGDFCVAGLYTRPGHLKAINLLEEISRAVSAKCRGQRSVEEQADYCKYLRILEFNIRQSLLSNVAHSGDQNTLLVTELFALALLVYLGRATSDLLPELVDKTQQHIEKAFSVFSTLECCDRQFPLFVLGCEARSEEDRVVFLDLVSRTQGRSQAAPLVQVEMLVKASWVQRDLADHAGLKFDYIKKLNALISSSGFLGIKSRPPATPHVE</sequence>
<keyword evidence="2" id="KW-1185">Reference proteome</keyword>
<reference evidence="1" key="1">
    <citation type="submission" date="2022-10" db="EMBL/GenBank/DDBJ databases">
        <title>Genome Sequence of Xylaria curta.</title>
        <authorList>
            <person name="Buettner E."/>
        </authorList>
    </citation>
    <scope>NUCLEOTIDE SEQUENCE</scope>
    <source>
        <strain evidence="1">Babe10</strain>
    </source>
</reference>
<accession>A0ACC1PMH4</accession>
<dbReference type="Proteomes" id="UP001143856">
    <property type="component" value="Unassembled WGS sequence"/>
</dbReference>
<name>A0ACC1PMH4_9PEZI</name>
<evidence type="ECO:0000313" key="2">
    <source>
        <dbReference type="Proteomes" id="UP001143856"/>
    </source>
</evidence>
<protein>
    <submittedName>
        <fullName evidence="1">Uncharacterized protein</fullName>
    </submittedName>
</protein>
<proteinExistence type="predicted"/>
<gene>
    <name evidence="1" type="ORF">NUW58_g1039</name>
</gene>
<evidence type="ECO:0000313" key="1">
    <source>
        <dbReference type="EMBL" id="KAJ2996239.1"/>
    </source>
</evidence>
<dbReference type="EMBL" id="JAPDGR010000103">
    <property type="protein sequence ID" value="KAJ2996239.1"/>
    <property type="molecule type" value="Genomic_DNA"/>
</dbReference>
<organism evidence="1 2">
    <name type="scientific">Xylaria curta</name>
    <dbReference type="NCBI Taxonomy" id="42375"/>
    <lineage>
        <taxon>Eukaryota</taxon>
        <taxon>Fungi</taxon>
        <taxon>Dikarya</taxon>
        <taxon>Ascomycota</taxon>
        <taxon>Pezizomycotina</taxon>
        <taxon>Sordariomycetes</taxon>
        <taxon>Xylariomycetidae</taxon>
        <taxon>Xylariales</taxon>
        <taxon>Xylariaceae</taxon>
        <taxon>Xylaria</taxon>
    </lineage>
</organism>
<comment type="caution">
    <text evidence="1">The sequence shown here is derived from an EMBL/GenBank/DDBJ whole genome shotgun (WGS) entry which is preliminary data.</text>
</comment>